<dbReference type="GO" id="GO:0051301">
    <property type="term" value="P:cell division"/>
    <property type="evidence" value="ECO:0007669"/>
    <property type="project" value="UniProtKB-KW"/>
</dbReference>
<protein>
    <submittedName>
        <fullName evidence="1">Cell division protein FtsB</fullName>
    </submittedName>
</protein>
<dbReference type="InterPro" id="IPR007060">
    <property type="entry name" value="FtsL/DivIC"/>
</dbReference>
<organism evidence="1 2">
    <name type="scientific">Arcicella rosea</name>
    <dbReference type="NCBI Taxonomy" id="502909"/>
    <lineage>
        <taxon>Bacteria</taxon>
        <taxon>Pseudomonadati</taxon>
        <taxon>Bacteroidota</taxon>
        <taxon>Cytophagia</taxon>
        <taxon>Cytophagales</taxon>
        <taxon>Flectobacillaceae</taxon>
        <taxon>Arcicella</taxon>
    </lineage>
</organism>
<gene>
    <name evidence="1" type="ORF">HNP25_000168</name>
</gene>
<accession>A0A841EJF3</accession>
<comment type="caution">
    <text evidence="1">The sequence shown here is derived from an EMBL/GenBank/DDBJ whole genome shotgun (WGS) entry which is preliminary data.</text>
</comment>
<dbReference type="RefSeq" id="WP_229202746.1">
    <property type="nucleotide sequence ID" value="NZ_JACHKT010000001.1"/>
</dbReference>
<dbReference type="Pfam" id="PF04977">
    <property type="entry name" value="DivIC"/>
    <property type="match status" value="1"/>
</dbReference>
<reference evidence="1 2" key="1">
    <citation type="submission" date="2020-08" db="EMBL/GenBank/DDBJ databases">
        <title>Functional genomics of gut bacteria from endangered species of beetles.</title>
        <authorList>
            <person name="Carlos-Shanley C."/>
        </authorList>
    </citation>
    <scope>NUCLEOTIDE SEQUENCE [LARGE SCALE GENOMIC DNA]</scope>
    <source>
        <strain evidence="1 2">S00070</strain>
    </source>
</reference>
<sequence length="115" mass="13853">MKTRIMADFLDINMKRLLLVKYRFYTLTLSVLVVWMLCFDDNNVFAQIKMYRELSRLEDEIAYYAEKLKEVERDKVEVMGSPSLIEKFAREKYLMKKPNEEIFVIVDEDNLPLEK</sequence>
<keyword evidence="2" id="KW-1185">Reference proteome</keyword>
<dbReference type="AlphaFoldDB" id="A0A841EJF3"/>
<name>A0A841EJF3_9BACT</name>
<keyword evidence="1" id="KW-0132">Cell division</keyword>
<evidence type="ECO:0000313" key="1">
    <source>
        <dbReference type="EMBL" id="MBB6001529.1"/>
    </source>
</evidence>
<evidence type="ECO:0000313" key="2">
    <source>
        <dbReference type="Proteomes" id="UP000524404"/>
    </source>
</evidence>
<dbReference type="Proteomes" id="UP000524404">
    <property type="component" value="Unassembled WGS sequence"/>
</dbReference>
<keyword evidence="1" id="KW-0131">Cell cycle</keyword>
<dbReference type="EMBL" id="JACHKT010000001">
    <property type="protein sequence ID" value="MBB6001529.1"/>
    <property type="molecule type" value="Genomic_DNA"/>
</dbReference>
<proteinExistence type="predicted"/>